<feature type="signal peptide" evidence="1">
    <location>
        <begin position="1"/>
        <end position="21"/>
    </location>
</feature>
<sequence>METMLSLLIKLIAVFNQYVSRQKLKGVVHDFTFCGIPDASQDDAANPDRKMDIYSSSTLKWLCRKESCFNAKRHSPNPKDGFDAVIFSLIQTCINIFDT</sequence>
<comment type="caution">
    <text evidence="2">The sequence shown here is derived from an EMBL/GenBank/DDBJ whole genome shotgun (WGS) entry which is preliminary data.</text>
</comment>
<protein>
    <submittedName>
        <fullName evidence="2">Uncharacterized protein</fullName>
    </submittedName>
</protein>
<evidence type="ECO:0000256" key="1">
    <source>
        <dbReference type="SAM" id="SignalP"/>
    </source>
</evidence>
<dbReference type="EMBL" id="BLXT01006036">
    <property type="protein sequence ID" value="GFO28400.1"/>
    <property type="molecule type" value="Genomic_DNA"/>
</dbReference>
<evidence type="ECO:0000313" key="3">
    <source>
        <dbReference type="Proteomes" id="UP000735302"/>
    </source>
</evidence>
<accession>A0AAV4C9N8</accession>
<organism evidence="2 3">
    <name type="scientific">Plakobranchus ocellatus</name>
    <dbReference type="NCBI Taxonomy" id="259542"/>
    <lineage>
        <taxon>Eukaryota</taxon>
        <taxon>Metazoa</taxon>
        <taxon>Spiralia</taxon>
        <taxon>Lophotrochozoa</taxon>
        <taxon>Mollusca</taxon>
        <taxon>Gastropoda</taxon>
        <taxon>Heterobranchia</taxon>
        <taxon>Euthyneura</taxon>
        <taxon>Panpulmonata</taxon>
        <taxon>Sacoglossa</taxon>
        <taxon>Placobranchoidea</taxon>
        <taxon>Plakobranchidae</taxon>
        <taxon>Plakobranchus</taxon>
    </lineage>
</organism>
<keyword evidence="1" id="KW-0732">Signal</keyword>
<evidence type="ECO:0000313" key="2">
    <source>
        <dbReference type="EMBL" id="GFO28400.1"/>
    </source>
</evidence>
<keyword evidence="3" id="KW-1185">Reference proteome</keyword>
<feature type="chain" id="PRO_5043831227" evidence="1">
    <location>
        <begin position="22"/>
        <end position="99"/>
    </location>
</feature>
<dbReference type="Proteomes" id="UP000735302">
    <property type="component" value="Unassembled WGS sequence"/>
</dbReference>
<name>A0AAV4C9N8_9GAST</name>
<reference evidence="2 3" key="1">
    <citation type="journal article" date="2021" name="Elife">
        <title>Chloroplast acquisition without the gene transfer in kleptoplastic sea slugs, Plakobranchus ocellatus.</title>
        <authorList>
            <person name="Maeda T."/>
            <person name="Takahashi S."/>
            <person name="Yoshida T."/>
            <person name="Shimamura S."/>
            <person name="Takaki Y."/>
            <person name="Nagai Y."/>
            <person name="Toyoda A."/>
            <person name="Suzuki Y."/>
            <person name="Arimoto A."/>
            <person name="Ishii H."/>
            <person name="Satoh N."/>
            <person name="Nishiyama T."/>
            <person name="Hasebe M."/>
            <person name="Maruyama T."/>
            <person name="Minagawa J."/>
            <person name="Obokata J."/>
            <person name="Shigenobu S."/>
        </authorList>
    </citation>
    <scope>NUCLEOTIDE SEQUENCE [LARGE SCALE GENOMIC DNA]</scope>
</reference>
<proteinExistence type="predicted"/>
<gene>
    <name evidence="2" type="ORF">PoB_005490500</name>
</gene>
<dbReference type="AlphaFoldDB" id="A0AAV4C9N8"/>